<reference evidence="7 8" key="1">
    <citation type="submission" date="2017-12" db="EMBL/GenBank/DDBJ databases">
        <title>Sequencing, de novo assembly and annotation of complete genome of a new Thraustochytrid species, strain FCC1311.</title>
        <authorList>
            <person name="Sedici K."/>
            <person name="Godart F."/>
            <person name="Aiese Cigliano R."/>
            <person name="Sanseverino W."/>
            <person name="Barakat M."/>
            <person name="Ortet P."/>
            <person name="Marechal E."/>
            <person name="Cagnac O."/>
            <person name="Amato A."/>
        </authorList>
    </citation>
    <scope>NUCLEOTIDE SEQUENCE [LARGE SCALE GENOMIC DNA]</scope>
</reference>
<dbReference type="EMBL" id="BEYU01000163">
    <property type="protein sequence ID" value="GBG33636.1"/>
    <property type="molecule type" value="Genomic_DNA"/>
</dbReference>
<organism evidence="7 8">
    <name type="scientific">Hondaea fermentalgiana</name>
    <dbReference type="NCBI Taxonomy" id="2315210"/>
    <lineage>
        <taxon>Eukaryota</taxon>
        <taxon>Sar</taxon>
        <taxon>Stramenopiles</taxon>
        <taxon>Bigyra</taxon>
        <taxon>Labyrinthulomycetes</taxon>
        <taxon>Thraustochytrida</taxon>
        <taxon>Thraustochytriidae</taxon>
        <taxon>Hondaea</taxon>
    </lineage>
</organism>
<dbReference type="InterPro" id="IPR036249">
    <property type="entry name" value="Thioredoxin-like_sf"/>
</dbReference>
<dbReference type="GO" id="GO:0005739">
    <property type="term" value="C:mitochondrion"/>
    <property type="evidence" value="ECO:0007669"/>
    <property type="project" value="TreeGrafter"/>
</dbReference>
<protein>
    <submittedName>
        <fullName evidence="7">Glutaredoxin</fullName>
    </submittedName>
</protein>
<keyword evidence="4" id="KW-1015">Disulfide bond</keyword>
<dbReference type="GO" id="GO:0015035">
    <property type="term" value="F:protein-disulfide reductase activity"/>
    <property type="evidence" value="ECO:0007669"/>
    <property type="project" value="TreeGrafter"/>
</dbReference>
<dbReference type="PANTHER" id="PTHR46679">
    <property type="match status" value="1"/>
</dbReference>
<evidence type="ECO:0000313" key="8">
    <source>
        <dbReference type="Proteomes" id="UP000241890"/>
    </source>
</evidence>
<evidence type="ECO:0000256" key="5">
    <source>
        <dbReference type="ARBA" id="ARBA00023284"/>
    </source>
</evidence>
<name>A0A2R5GRX4_9STRA</name>
<dbReference type="AlphaFoldDB" id="A0A2R5GRX4"/>
<dbReference type="Proteomes" id="UP000241890">
    <property type="component" value="Unassembled WGS sequence"/>
</dbReference>
<dbReference type="Pfam" id="PF00462">
    <property type="entry name" value="Glutaredoxin"/>
    <property type="match status" value="1"/>
</dbReference>
<dbReference type="InParanoid" id="A0A2R5GRX4"/>
<proteinExistence type="inferred from homology"/>
<gene>
    <name evidence="7" type="ORF">FCC1311_098592</name>
</gene>
<comment type="similarity">
    <text evidence="1">Belongs to the glutaredoxin family.</text>
</comment>
<dbReference type="PROSITE" id="PS51354">
    <property type="entry name" value="GLUTAREDOXIN_2"/>
    <property type="match status" value="1"/>
</dbReference>
<keyword evidence="2" id="KW-0813">Transport</keyword>
<evidence type="ECO:0000259" key="6">
    <source>
        <dbReference type="Pfam" id="PF00462"/>
    </source>
</evidence>
<evidence type="ECO:0000256" key="3">
    <source>
        <dbReference type="ARBA" id="ARBA00022982"/>
    </source>
</evidence>
<evidence type="ECO:0000256" key="2">
    <source>
        <dbReference type="ARBA" id="ARBA00022448"/>
    </source>
</evidence>
<evidence type="ECO:0000313" key="7">
    <source>
        <dbReference type="EMBL" id="GBG33636.1"/>
    </source>
</evidence>
<keyword evidence="3" id="KW-0249">Electron transport</keyword>
<dbReference type="PRINTS" id="PR00160">
    <property type="entry name" value="GLUTAREDOXIN"/>
</dbReference>
<sequence length="97" mass="11230">MATLYCKDTCKYCVLAKEFLKEHNVPFEEVRMDPEEEGYAAQRDKLIEQSNGHKTFPWVFVKEEFVGGYTDLVHAFNTQKLHKLLEGAGVTIEEPDF</sequence>
<comment type="caution">
    <text evidence="7">The sequence shown here is derived from an EMBL/GenBank/DDBJ whole genome shotgun (WGS) entry which is preliminary data.</text>
</comment>
<evidence type="ECO:0000256" key="4">
    <source>
        <dbReference type="ARBA" id="ARBA00023157"/>
    </source>
</evidence>
<dbReference type="InterPro" id="IPR002109">
    <property type="entry name" value="Glutaredoxin"/>
</dbReference>
<keyword evidence="5" id="KW-0676">Redox-active center</keyword>
<dbReference type="InterPro" id="IPR014025">
    <property type="entry name" value="Glutaredoxin_subgr"/>
</dbReference>
<dbReference type="PANTHER" id="PTHR46679:SF1">
    <property type="entry name" value="GLUTAREDOXIN-2, MITOCHONDRIAL"/>
    <property type="match status" value="1"/>
</dbReference>
<accession>A0A2R5GRX4</accession>
<dbReference type="SUPFAM" id="SSF52833">
    <property type="entry name" value="Thioredoxin-like"/>
    <property type="match status" value="1"/>
</dbReference>
<dbReference type="Gene3D" id="3.40.30.10">
    <property type="entry name" value="Glutaredoxin"/>
    <property type="match status" value="1"/>
</dbReference>
<keyword evidence="8" id="KW-1185">Reference proteome</keyword>
<dbReference type="OrthoDB" id="7869097at2759"/>
<evidence type="ECO:0000256" key="1">
    <source>
        <dbReference type="ARBA" id="ARBA00007787"/>
    </source>
</evidence>
<feature type="domain" description="Glutaredoxin" evidence="6">
    <location>
        <begin position="3"/>
        <end position="66"/>
    </location>
</feature>